<dbReference type="SUPFAM" id="SSF49785">
    <property type="entry name" value="Galactose-binding domain-like"/>
    <property type="match status" value="1"/>
</dbReference>
<dbReference type="PANTHER" id="PTHR35833">
    <property type="entry name" value="GALACTOSE-BINDING DOMAIN-LIKE, ARMADILLO-TYPE FOLD PROTEIN-RELATED"/>
    <property type="match status" value="1"/>
</dbReference>
<dbReference type="EMBL" id="JBBWWQ010000004">
    <property type="protein sequence ID" value="KAK8949730.1"/>
    <property type="molecule type" value="Genomic_DNA"/>
</dbReference>
<sequence>MELELDPRVKPLPYKVKAMSRESPTAKGANVVDLDLRTHWSTGTNTKEWILLELDQPCLLSNIRIYNKSVLEWEITVGLRYKPEAFVKIRPRCEALKRDMSYPTNYTPCRYVRLSCLRGNPIAVFFIQLIGVSVKGLEPEFQPVINYLLPHIILHKQEAHDIHLQLLQDMADRLLVFLPQIEAELSTLTESSDSNIRFLAMLAGPFYPILQIINERDAVKGSVISPDPEIFRNNQQSAITVSSNFEAQPRRSRNQSMFIQPSSCSIAFRSDAAILLLRKAFKDMPLGIVCRTAARALQKIMDPIIPLEQPTPIGSALSSISDEIDPAEMPIRAHITDYSTLFGDEFKVPNENWDVDLVNVLDISSLEEGILHVLYACALHPALCCKLAGSNLEFWSVLPLIQALLPALRPPVNSLDRVDESFGQWKHPSIEQALSQIVIMSSSSTFRPFLHACAGYLSSYRSSHAKAACVLIDLCNGLFSPWISTITAKVDLAIELIEDLLGIIQVPHESIPLARVALKYILLGLSGHMDDELMKYKEYKHKLLFLIEMLEPFLDPAILSSNNSIPFGNKSVIFSEKQEKNCSSSLNIIRAALRRPTVLPSLETQWRRGSVASSVLLSILGPNISFPSNIDLFKCSTAKIVEPGISKGSSDSSVTPNISLSKFSNSRDVDGKIDGSDSALEESSFLFAPQELKNIVFMNFSSYSIGDNLEKSCEPTHDENDCKNMKSWISMDHFRLDSDFFGDYLNLKADYLKLANFDGCELQATEFQQLAVDLCSQGDISAEGYDVAIDAFIFAAECYINPFFMSSFTPDSKLAKQLNLMKSVTSQRNSIVELKRDFHKTAADLEVISGLERKRDKAVLEILLQAAKVKKGYMLRRSKPCSDDVDQKGQDINILSLDAKAFDAVTLLRQNQALLFEFVIQQLQSEQHLSHEVLLQALLFLLQSATELLCHPDTVVDIILLSAEKLCLPLTFLYNKLREGTMHFDLEKLHGLQRRWSLLERLVMASSGSDNGVISRKITFGCQYRSLIPLSTWINKIPKFSDASPLSRFLGWMAVSRYASQYLKEQLFFASDLSQLQLLLSIFVDELAFVDSTRQVEVDESTSLKQSDVLEHLHAERDSFHILYPSLQHFFPNMKRQFGTFGERILEAVGLQLKYFPSSAIPDLLRWFSDLCICPYAENIKTRSLTSTTSFDCLKGYTARNARVIVLYILESIVTKHMESMLPEMPRIAQILISLCKTSYCDVAFLDSILSLLKPLISFFLEKATRDENLLADSATYLEFELTSFKKLFDSIRLKGQLKIDSELDKFQGSLMIFILGTLFPDLSLKRKIDILQSLVLWASFTSSEPTSSFYNYLCAFKKVFDSCEMLLQHNLEQFGLVIPRERLQLVGSYEMISLHGKEGLSSSSGYKDQCVTTKPTEQFISTETIADYPDQEIHHSLNEEMRDFSEGLEVLVLKLIPETEQCWKLHYKLASQLTVKIAQCFLLSNCLKFVDHADSIVINNNGGTTPYSSSCDFPDFWTNGLQGFTRTILAIQENECWQTASAILDYLFSLAQTVSLDCGMCNICSAIKVFCLRAPTITWRLQTDKWLTYLFVRGVGNFDVYKDLLVDLFRTMLSHTEPEQRAVALHHLGVMVGLDTYDGAALRSSTFRPNSVGVELATSLPGSAISNIVSNTWDSVASLILSDPSTMLRSHAMALLSGYVPFITRPQRQSFLISASDILQGMKKLSPLMVEGQLTRLSLGLLARACLHSPAEDMSLIPESIWRNLEQMETSESGWLDDGDKIVCSALCRLRTDLVGGKEALKEVLERTSTAKFGDPNFKRTRESILQVLPSLTSTKAYFDFFSQKADQECQELEEAEIEMGLLQKEKATQEVFGNLKEDYITYDKDDNHLQRIKDNIRSLERSKLKEEVAVRVQKKLALRRTRQIYLEELASREMELLRELDRERKNELEQEIERQRQLEFERARTQELQFNLDMERERQIQKELQRELEQAESGVRSSRREFSANSSSRARERFRERDSGRPGPDGGGLTRPVSAVQASGSSFNASSGMVLSSSSRSFSGQPPTILQSRDRSADHGVSYDDNLEGGRDSGDASSMGDPELSTAFEPFSGFGSAPRRGSKSRQLVERREREGRREGKWERKHS</sequence>
<evidence type="ECO:0000313" key="2">
    <source>
        <dbReference type="EMBL" id="KAK8949730.1"/>
    </source>
</evidence>
<proteinExistence type="predicted"/>
<organism evidence="2 3">
    <name type="scientific">Platanthera zijinensis</name>
    <dbReference type="NCBI Taxonomy" id="2320716"/>
    <lineage>
        <taxon>Eukaryota</taxon>
        <taxon>Viridiplantae</taxon>
        <taxon>Streptophyta</taxon>
        <taxon>Embryophyta</taxon>
        <taxon>Tracheophyta</taxon>
        <taxon>Spermatophyta</taxon>
        <taxon>Magnoliopsida</taxon>
        <taxon>Liliopsida</taxon>
        <taxon>Asparagales</taxon>
        <taxon>Orchidaceae</taxon>
        <taxon>Orchidoideae</taxon>
        <taxon>Orchideae</taxon>
        <taxon>Orchidinae</taxon>
        <taxon>Platanthera</taxon>
    </lineage>
</organism>
<reference evidence="2 3" key="1">
    <citation type="journal article" date="2022" name="Nat. Plants">
        <title>Genomes of leafy and leafless Platanthera orchids illuminate the evolution of mycoheterotrophy.</title>
        <authorList>
            <person name="Li M.H."/>
            <person name="Liu K.W."/>
            <person name="Li Z."/>
            <person name="Lu H.C."/>
            <person name="Ye Q.L."/>
            <person name="Zhang D."/>
            <person name="Wang J.Y."/>
            <person name="Li Y.F."/>
            <person name="Zhong Z.M."/>
            <person name="Liu X."/>
            <person name="Yu X."/>
            <person name="Liu D.K."/>
            <person name="Tu X.D."/>
            <person name="Liu B."/>
            <person name="Hao Y."/>
            <person name="Liao X.Y."/>
            <person name="Jiang Y.T."/>
            <person name="Sun W.H."/>
            <person name="Chen J."/>
            <person name="Chen Y.Q."/>
            <person name="Ai Y."/>
            <person name="Zhai J.W."/>
            <person name="Wu S.S."/>
            <person name="Zhou Z."/>
            <person name="Hsiao Y.Y."/>
            <person name="Wu W.L."/>
            <person name="Chen Y.Y."/>
            <person name="Lin Y.F."/>
            <person name="Hsu J.L."/>
            <person name="Li C.Y."/>
            <person name="Wang Z.W."/>
            <person name="Zhao X."/>
            <person name="Zhong W.Y."/>
            <person name="Ma X.K."/>
            <person name="Ma L."/>
            <person name="Huang J."/>
            <person name="Chen G.Z."/>
            <person name="Huang M.Z."/>
            <person name="Huang L."/>
            <person name="Peng D.H."/>
            <person name="Luo Y.B."/>
            <person name="Zou S.Q."/>
            <person name="Chen S.P."/>
            <person name="Lan S."/>
            <person name="Tsai W.C."/>
            <person name="Van de Peer Y."/>
            <person name="Liu Z.J."/>
        </authorList>
    </citation>
    <scope>NUCLEOTIDE SEQUENCE [LARGE SCALE GENOMIC DNA]</scope>
    <source>
        <strain evidence="2">Lor287</strain>
    </source>
</reference>
<feature type="compositionally biased region" description="Basic and acidic residues" evidence="1">
    <location>
        <begin position="2070"/>
        <end position="2092"/>
    </location>
</feature>
<name>A0AAP0GBR0_9ASPA</name>
<feature type="compositionally biased region" description="Polar residues" evidence="1">
    <location>
        <begin position="2038"/>
        <end position="2047"/>
    </location>
</feature>
<feature type="compositionally biased region" description="Basic and acidic residues" evidence="1">
    <location>
        <begin position="2124"/>
        <end position="2144"/>
    </location>
</feature>
<dbReference type="InterPro" id="IPR008979">
    <property type="entry name" value="Galactose-bd-like_sf"/>
</dbReference>
<dbReference type="Gene3D" id="2.60.120.260">
    <property type="entry name" value="Galactose-binding domain-like"/>
    <property type="match status" value="1"/>
</dbReference>
<feature type="compositionally biased region" description="Basic and acidic residues" evidence="1">
    <location>
        <begin position="2011"/>
        <end position="2022"/>
    </location>
</feature>
<feature type="region of interest" description="Disordered" evidence="1">
    <location>
        <begin position="1991"/>
        <end position="2144"/>
    </location>
</feature>
<dbReference type="Proteomes" id="UP001418222">
    <property type="component" value="Unassembled WGS sequence"/>
</dbReference>
<keyword evidence="3" id="KW-1185">Reference proteome</keyword>
<feature type="compositionally biased region" description="Low complexity" evidence="1">
    <location>
        <begin position="2048"/>
        <end position="2061"/>
    </location>
</feature>
<evidence type="ECO:0000256" key="1">
    <source>
        <dbReference type="SAM" id="MobiDB-lite"/>
    </source>
</evidence>
<dbReference type="CDD" id="cd22249">
    <property type="entry name" value="UDM1_RNF168_RNF169-like"/>
    <property type="match status" value="1"/>
</dbReference>
<accession>A0AAP0GBR0</accession>
<protein>
    <submittedName>
        <fullName evidence="2">Uncharacterized protein</fullName>
    </submittedName>
</protein>
<dbReference type="PANTHER" id="PTHR35833:SF1">
    <property type="entry name" value="GALACTOSE-BINDING DOMAIN-CONTAINING PROTEIN"/>
    <property type="match status" value="1"/>
</dbReference>
<evidence type="ECO:0000313" key="3">
    <source>
        <dbReference type="Proteomes" id="UP001418222"/>
    </source>
</evidence>
<gene>
    <name evidence="2" type="ORF">KSP39_PZI006288</name>
</gene>
<comment type="caution">
    <text evidence="2">The sequence shown here is derived from an EMBL/GenBank/DDBJ whole genome shotgun (WGS) entry which is preliminary data.</text>
</comment>